<keyword evidence="2" id="KW-1185">Reference proteome</keyword>
<dbReference type="RefSeq" id="WP_272096016.1">
    <property type="nucleotide sequence ID" value="NZ_JAQNDK010000002.1"/>
</dbReference>
<gene>
    <name evidence="1" type="ORF">POL72_15130</name>
</gene>
<name>A0ABT5BZN9_9BACT</name>
<dbReference type="Proteomes" id="UP001217485">
    <property type="component" value="Unassembled WGS sequence"/>
</dbReference>
<evidence type="ECO:0000313" key="1">
    <source>
        <dbReference type="EMBL" id="MDC0679075.1"/>
    </source>
</evidence>
<dbReference type="EMBL" id="JAQNDK010000002">
    <property type="protein sequence ID" value="MDC0679075.1"/>
    <property type="molecule type" value="Genomic_DNA"/>
</dbReference>
<organism evidence="1 2">
    <name type="scientific">Sorangium atrum</name>
    <dbReference type="NCBI Taxonomy" id="2995308"/>
    <lineage>
        <taxon>Bacteria</taxon>
        <taxon>Pseudomonadati</taxon>
        <taxon>Myxococcota</taxon>
        <taxon>Polyangia</taxon>
        <taxon>Polyangiales</taxon>
        <taxon>Polyangiaceae</taxon>
        <taxon>Sorangium</taxon>
    </lineage>
</organism>
<reference evidence="1 2" key="1">
    <citation type="submission" date="2023-01" db="EMBL/GenBank/DDBJ databases">
        <title>Minimal conservation of predation-associated metabolite biosynthetic gene clusters underscores biosynthetic potential of Myxococcota including descriptions for ten novel species: Archangium lansinium sp. nov., Myxococcus landrumus sp. nov., Nannocystis bai.</title>
        <authorList>
            <person name="Ahearne A."/>
            <person name="Stevens C."/>
            <person name="Dowd S."/>
        </authorList>
    </citation>
    <scope>NUCLEOTIDE SEQUENCE [LARGE SCALE GENOMIC DNA]</scope>
    <source>
        <strain evidence="1 2">WIWO2</strain>
    </source>
</reference>
<protein>
    <submittedName>
        <fullName evidence="1">Uncharacterized protein</fullName>
    </submittedName>
</protein>
<evidence type="ECO:0000313" key="2">
    <source>
        <dbReference type="Proteomes" id="UP001217485"/>
    </source>
</evidence>
<comment type="caution">
    <text evidence="1">The sequence shown here is derived from an EMBL/GenBank/DDBJ whole genome shotgun (WGS) entry which is preliminary data.</text>
</comment>
<proteinExistence type="predicted"/>
<sequence>MAIELSIFLLPPGGAAPPRLPEEDGIPRVVDGGGARVHDALDLSDALGRLHPVARALIERNDAAEPEERRFAASELSPLCALVDDVGARLRVCVDDADRPLRPAAEPLLDAGVCVESAGRLVLVRSGHGLLRVIDDLDDVRRALSWAESHGWAVACDFDLP</sequence>
<accession>A0ABT5BZN9</accession>